<organism evidence="3 4">
    <name type="scientific">Candidatus Nitronauta litoralis</name>
    <dbReference type="NCBI Taxonomy" id="2705533"/>
    <lineage>
        <taxon>Bacteria</taxon>
        <taxon>Pseudomonadati</taxon>
        <taxon>Nitrospinota/Tectimicrobiota group</taxon>
        <taxon>Nitrospinota</taxon>
        <taxon>Nitrospinia</taxon>
        <taxon>Nitrospinales</taxon>
        <taxon>Nitrospinaceae</taxon>
        <taxon>Candidatus Nitronauta</taxon>
    </lineage>
</organism>
<dbReference type="Gene3D" id="3.40.910.10">
    <property type="entry name" value="Deoxyhypusine synthase"/>
    <property type="match status" value="1"/>
</dbReference>
<protein>
    <submittedName>
        <fullName evidence="3">Deoxyhypusine synthase family protein</fullName>
    </submittedName>
</protein>
<evidence type="ECO:0000256" key="1">
    <source>
        <dbReference type="ARBA" id="ARBA00009892"/>
    </source>
</evidence>
<gene>
    <name evidence="3" type="ORF">G3M70_08445</name>
</gene>
<evidence type="ECO:0000256" key="2">
    <source>
        <dbReference type="ARBA" id="ARBA00022679"/>
    </source>
</evidence>
<dbReference type="EMBL" id="CP048685">
    <property type="protein sequence ID" value="QPJ61900.1"/>
    <property type="molecule type" value="Genomic_DNA"/>
</dbReference>
<comment type="similarity">
    <text evidence="1">Belongs to the deoxyhypusine synthase family.</text>
</comment>
<dbReference type="InterPro" id="IPR002773">
    <property type="entry name" value="Deoxyhypusine_synthase"/>
</dbReference>
<evidence type="ECO:0000313" key="3">
    <source>
        <dbReference type="EMBL" id="QPJ61900.1"/>
    </source>
</evidence>
<accession>A0A7T0BVU9</accession>
<reference evidence="3 4" key="1">
    <citation type="submission" date="2020-02" db="EMBL/GenBank/DDBJ databases">
        <title>Genomic and physiological characterization of two novel Nitrospinaceae genera.</title>
        <authorList>
            <person name="Mueller A.J."/>
            <person name="Jung M.-Y."/>
            <person name="Strachan C.R."/>
            <person name="Herbold C.W."/>
            <person name="Kirkegaard R.H."/>
            <person name="Daims H."/>
        </authorList>
    </citation>
    <scope>NUCLEOTIDE SEQUENCE [LARGE SCALE GENOMIC DNA]</scope>
    <source>
        <strain evidence="3">EB</strain>
    </source>
</reference>
<dbReference type="Pfam" id="PF01916">
    <property type="entry name" value="DS"/>
    <property type="match status" value="1"/>
</dbReference>
<dbReference type="GO" id="GO:0005737">
    <property type="term" value="C:cytoplasm"/>
    <property type="evidence" value="ECO:0007669"/>
    <property type="project" value="TreeGrafter"/>
</dbReference>
<sequence>MAYKDYIKFVNKLSQKERSTKRSIMREPISQVDFDKIKNVADLVDAYKDSSIQARNVGTCADIFVRMLQDKERPTIMLGLAGPLIAAGLRKVLRDMIHHNMVDVIVSTGAILYQDFYQALGAQHFRGSAEADDTVLRDLLINRIYDTYVDEEKFAEFDSLIGEFADSLEPRSYSSREFIGKLSEVVDDKNSILVTARKKGVPIFCPAISDSSIGIGLTEHYFQAKKNGRQPITIDTIRDNYEITQMVVKSKRTAAFYVAGGVPKNYINDSIVMSYVFGKSTGGHKYALQMTTDSPHWGGLSGSTLAEAQSWGKINKKANFCQAFVEPSVSLPLIAGYAMQKKAAKARSRLSIKWNGDKLKELKVVKKKAR</sequence>
<dbReference type="KEGG" id="nli:G3M70_08445"/>
<dbReference type="GO" id="GO:0034038">
    <property type="term" value="F:deoxyhypusine synthase activity"/>
    <property type="evidence" value="ECO:0007669"/>
    <property type="project" value="TreeGrafter"/>
</dbReference>
<dbReference type="PANTHER" id="PTHR11703:SF2">
    <property type="entry name" value="DEOXYHYPUSINE SYNTHASE-LIKE PROTEIN"/>
    <property type="match status" value="1"/>
</dbReference>
<dbReference type="Proteomes" id="UP000594688">
    <property type="component" value="Chromosome"/>
</dbReference>
<name>A0A7T0BVU9_9BACT</name>
<keyword evidence="2" id="KW-0808">Transferase</keyword>
<dbReference type="PANTHER" id="PTHR11703">
    <property type="entry name" value="DEOXYHYPUSINE SYNTHASE"/>
    <property type="match status" value="1"/>
</dbReference>
<proteinExistence type="inferred from homology"/>
<dbReference type="InterPro" id="IPR029035">
    <property type="entry name" value="DHS-like_NAD/FAD-binding_dom"/>
</dbReference>
<dbReference type="SUPFAM" id="SSF52467">
    <property type="entry name" value="DHS-like NAD/FAD-binding domain"/>
    <property type="match status" value="1"/>
</dbReference>
<dbReference type="AlphaFoldDB" id="A0A7T0BVU9"/>
<dbReference type="InterPro" id="IPR036982">
    <property type="entry name" value="Deoxyhypusine_synthase_sf"/>
</dbReference>
<evidence type="ECO:0000313" key="4">
    <source>
        <dbReference type="Proteomes" id="UP000594688"/>
    </source>
</evidence>